<evidence type="ECO:0000259" key="1">
    <source>
        <dbReference type="Pfam" id="PF05678"/>
    </source>
</evidence>
<evidence type="ECO:0000313" key="3">
    <source>
        <dbReference type="Proteomes" id="UP000825935"/>
    </source>
</evidence>
<dbReference type="Pfam" id="PF05678">
    <property type="entry name" value="VQ"/>
    <property type="match status" value="1"/>
</dbReference>
<dbReference type="EMBL" id="CM035431">
    <property type="protein sequence ID" value="KAH7297118.1"/>
    <property type="molecule type" value="Genomic_DNA"/>
</dbReference>
<keyword evidence="3" id="KW-1185">Reference proteome</keyword>
<dbReference type="Proteomes" id="UP000825935">
    <property type="component" value="Chromosome 26"/>
</dbReference>
<dbReference type="AlphaFoldDB" id="A0A8T2RNN8"/>
<gene>
    <name evidence="2" type="ORF">KP509_26G054500</name>
</gene>
<comment type="caution">
    <text evidence="2">The sequence shown here is derived from an EMBL/GenBank/DDBJ whole genome shotgun (WGS) entry which is preliminary data.</text>
</comment>
<dbReference type="InterPro" id="IPR008889">
    <property type="entry name" value="VQ"/>
</dbReference>
<protein>
    <recommendedName>
        <fullName evidence="1">VQ domain-containing protein</fullName>
    </recommendedName>
</protein>
<name>A0A8T2RNN8_CERRI</name>
<sequence>MGELLTAEAPLAENGDMGELLATETALRPDHKHSHLSSAILRRNAKCKVKGRKMTHPLVRVIQMSPPTLVKVEPEEFKRVVQTLTGTPSFSSSIPCFSIYSSPSSSPSSSSASLPFSPLPVAKLEFSPPASTSTLPSLASSPSVDYEGAMSTAAHRVISPSSSVPDLTSLHRSRADQYVEHDGICVENFLDRKDSQGCNINIDEVPREGVGSWQGHSSNEADHQIDYHAAVAHSACSVPAVSASIARSPLVSTWFDDLDIILTPLEAQSVTQQPDNASTEKTHDQLCELDAAETFGRWNVVRIEDFLEDIDETLPQTVRFAVGNFNHSAISTNWDCYSELITS</sequence>
<reference evidence="2" key="1">
    <citation type="submission" date="2021-08" db="EMBL/GenBank/DDBJ databases">
        <title>WGS assembly of Ceratopteris richardii.</title>
        <authorList>
            <person name="Marchant D.B."/>
            <person name="Chen G."/>
            <person name="Jenkins J."/>
            <person name="Shu S."/>
            <person name="Leebens-Mack J."/>
            <person name="Grimwood J."/>
            <person name="Schmutz J."/>
            <person name="Soltis P."/>
            <person name="Soltis D."/>
            <person name="Chen Z.-H."/>
        </authorList>
    </citation>
    <scope>NUCLEOTIDE SEQUENCE</scope>
    <source>
        <strain evidence="2">Whitten #5841</strain>
        <tissue evidence="2">Leaf</tissue>
    </source>
</reference>
<feature type="domain" description="VQ" evidence="1">
    <location>
        <begin position="65"/>
        <end position="89"/>
    </location>
</feature>
<proteinExistence type="predicted"/>
<accession>A0A8T2RNN8</accession>
<evidence type="ECO:0000313" key="2">
    <source>
        <dbReference type="EMBL" id="KAH7297118.1"/>
    </source>
</evidence>
<organism evidence="2 3">
    <name type="scientific">Ceratopteris richardii</name>
    <name type="common">Triangle waterfern</name>
    <dbReference type="NCBI Taxonomy" id="49495"/>
    <lineage>
        <taxon>Eukaryota</taxon>
        <taxon>Viridiplantae</taxon>
        <taxon>Streptophyta</taxon>
        <taxon>Embryophyta</taxon>
        <taxon>Tracheophyta</taxon>
        <taxon>Polypodiopsida</taxon>
        <taxon>Polypodiidae</taxon>
        <taxon>Polypodiales</taxon>
        <taxon>Pteridineae</taxon>
        <taxon>Pteridaceae</taxon>
        <taxon>Parkerioideae</taxon>
        <taxon>Ceratopteris</taxon>
    </lineage>
</organism>
<dbReference type="OrthoDB" id="10681458at2759"/>